<evidence type="ECO:0000313" key="2">
    <source>
        <dbReference type="EMBL" id="EHJ56036.1"/>
    </source>
</evidence>
<evidence type="ECO:0000256" key="1">
    <source>
        <dbReference type="SAM" id="Phobius"/>
    </source>
</evidence>
<reference evidence="2 3" key="1">
    <citation type="journal article" date="2014" name="Int. J. Syst. Evol. Microbiol.">
        <title>Phylogenomics and the dynamic genome evolution of the genus Streptococcus.</title>
        <authorList>
            <consortium name="The Broad Institute Genome Sequencing Platform"/>
            <person name="Richards V.P."/>
            <person name="Palmer S.R."/>
            <person name="Pavinski Bitar P.D."/>
            <person name="Qin X."/>
            <person name="Weinstock G.M."/>
            <person name="Highlander S.K."/>
            <person name="Town C.D."/>
            <person name="Burne R.A."/>
            <person name="Stanhope M.J."/>
        </authorList>
    </citation>
    <scope>NUCLEOTIDE SEQUENCE [LARGE SCALE GENOMIC DNA]</scope>
    <source>
        <strain evidence="2 3">2285-97</strain>
    </source>
</reference>
<dbReference type="Proteomes" id="UP000005388">
    <property type="component" value="Unassembled WGS sequence"/>
</dbReference>
<keyword evidence="1" id="KW-0472">Membrane</keyword>
<accession>G5KIF9</accession>
<protein>
    <submittedName>
        <fullName evidence="2">Uncharacterized protein</fullName>
    </submittedName>
</protein>
<keyword evidence="3" id="KW-1185">Reference proteome</keyword>
<dbReference type="AlphaFoldDB" id="G5KIF9"/>
<sequence length="53" mass="5274">MECGNKLGAGEAEKVIAVCTLAVLLIGILIGIFSFVGTIGGAVLGAQYCTGKC</sequence>
<gene>
    <name evidence="2" type="ORF">STRUR_1670</name>
</gene>
<organism evidence="2 3">
    <name type="scientific">Streptococcus urinalis 2285-97</name>
    <dbReference type="NCBI Taxonomy" id="764291"/>
    <lineage>
        <taxon>Bacteria</taxon>
        <taxon>Bacillati</taxon>
        <taxon>Bacillota</taxon>
        <taxon>Bacilli</taxon>
        <taxon>Lactobacillales</taxon>
        <taxon>Streptococcaceae</taxon>
        <taxon>Streptococcus</taxon>
    </lineage>
</organism>
<proteinExistence type="predicted"/>
<comment type="caution">
    <text evidence="2">The sequence shown here is derived from an EMBL/GenBank/DDBJ whole genome shotgun (WGS) entry which is preliminary data.</text>
</comment>
<feature type="transmembrane region" description="Helical" evidence="1">
    <location>
        <begin position="15"/>
        <end position="44"/>
    </location>
</feature>
<keyword evidence="1" id="KW-0812">Transmembrane</keyword>
<dbReference type="EMBL" id="AEUZ02000001">
    <property type="protein sequence ID" value="EHJ56036.1"/>
    <property type="molecule type" value="Genomic_DNA"/>
</dbReference>
<evidence type="ECO:0000313" key="3">
    <source>
        <dbReference type="Proteomes" id="UP000005388"/>
    </source>
</evidence>
<keyword evidence="1" id="KW-1133">Transmembrane helix</keyword>
<name>G5KIF9_9STRE</name>